<feature type="domain" description="Cyclic nucleotide-binding" evidence="4">
    <location>
        <begin position="14"/>
        <end position="84"/>
    </location>
</feature>
<keyword evidence="7" id="KW-1185">Reference proteome</keyword>
<evidence type="ECO:0000313" key="7">
    <source>
        <dbReference type="Proteomes" id="UP000638732"/>
    </source>
</evidence>
<comment type="caution">
    <text evidence="6">The sequence shown here is derived from an EMBL/GenBank/DDBJ whole genome shotgun (WGS) entry which is preliminary data.</text>
</comment>
<dbReference type="EMBL" id="WWEO01000044">
    <property type="protein sequence ID" value="NCD71508.1"/>
    <property type="molecule type" value="Genomic_DNA"/>
</dbReference>
<dbReference type="GO" id="GO:0000155">
    <property type="term" value="F:phosphorelay sensor kinase activity"/>
    <property type="evidence" value="ECO:0007669"/>
    <property type="project" value="InterPro"/>
</dbReference>
<dbReference type="EC" id="2.7.13.3" evidence="2"/>
<dbReference type="CDD" id="cd00082">
    <property type="entry name" value="HisKA"/>
    <property type="match status" value="1"/>
</dbReference>
<dbReference type="InterPro" id="IPR014710">
    <property type="entry name" value="RmlC-like_jellyroll"/>
</dbReference>
<evidence type="ECO:0000259" key="5">
    <source>
        <dbReference type="PROSITE" id="PS50109"/>
    </source>
</evidence>
<dbReference type="RefSeq" id="WP_166587457.1">
    <property type="nucleotide sequence ID" value="NZ_WWEO01000044.1"/>
</dbReference>
<protein>
    <recommendedName>
        <fullName evidence="2">histidine kinase</fullName>
        <ecNumber evidence="2">2.7.13.3</ecNumber>
    </recommendedName>
</protein>
<dbReference type="Gene3D" id="2.60.120.10">
    <property type="entry name" value="Jelly Rolls"/>
    <property type="match status" value="1"/>
</dbReference>
<dbReference type="PRINTS" id="PR00344">
    <property type="entry name" value="BCTRLSENSOR"/>
</dbReference>
<evidence type="ECO:0000256" key="1">
    <source>
        <dbReference type="ARBA" id="ARBA00000085"/>
    </source>
</evidence>
<dbReference type="PROSITE" id="PS50042">
    <property type="entry name" value="CNMP_BINDING_3"/>
    <property type="match status" value="1"/>
</dbReference>
<dbReference type="Gene3D" id="3.30.565.10">
    <property type="entry name" value="Histidine kinase-like ATPase, C-terminal domain"/>
    <property type="match status" value="1"/>
</dbReference>
<dbReference type="PANTHER" id="PTHR43065:SF48">
    <property type="entry name" value="HISTIDINE KINASE"/>
    <property type="match status" value="1"/>
</dbReference>
<dbReference type="Pfam" id="PF02518">
    <property type="entry name" value="HATPase_c"/>
    <property type="match status" value="1"/>
</dbReference>
<dbReference type="Gene3D" id="1.10.287.130">
    <property type="match status" value="1"/>
</dbReference>
<keyword evidence="3" id="KW-0597">Phosphoprotein</keyword>
<dbReference type="InterPro" id="IPR004358">
    <property type="entry name" value="Sig_transdc_His_kin-like_C"/>
</dbReference>
<dbReference type="SMART" id="SM00387">
    <property type="entry name" value="HATPase_c"/>
    <property type="match status" value="1"/>
</dbReference>
<evidence type="ECO:0000313" key="6">
    <source>
        <dbReference type="EMBL" id="NCD71508.1"/>
    </source>
</evidence>
<dbReference type="InterPro" id="IPR005467">
    <property type="entry name" value="His_kinase_dom"/>
</dbReference>
<organism evidence="6 7">
    <name type="scientific">Mucilaginibacter agri</name>
    <dbReference type="NCBI Taxonomy" id="2695265"/>
    <lineage>
        <taxon>Bacteria</taxon>
        <taxon>Pseudomonadati</taxon>
        <taxon>Bacteroidota</taxon>
        <taxon>Sphingobacteriia</taxon>
        <taxon>Sphingobacteriales</taxon>
        <taxon>Sphingobacteriaceae</taxon>
        <taxon>Mucilaginibacter</taxon>
    </lineage>
</organism>
<proteinExistence type="predicted"/>
<dbReference type="InterPro" id="IPR018490">
    <property type="entry name" value="cNMP-bd_dom_sf"/>
</dbReference>
<dbReference type="PROSITE" id="PS50109">
    <property type="entry name" value="HIS_KIN"/>
    <property type="match status" value="1"/>
</dbReference>
<dbReference type="SUPFAM" id="SSF55874">
    <property type="entry name" value="ATPase domain of HSP90 chaperone/DNA topoisomerase II/histidine kinase"/>
    <property type="match status" value="1"/>
</dbReference>
<comment type="catalytic activity">
    <reaction evidence="1">
        <text>ATP + protein L-histidine = ADP + protein N-phospho-L-histidine.</text>
        <dbReference type="EC" id="2.7.13.3"/>
    </reaction>
</comment>
<name>A0A965ZI47_9SPHI</name>
<dbReference type="InterPro" id="IPR036890">
    <property type="entry name" value="HATPase_C_sf"/>
</dbReference>
<feature type="domain" description="Histidine kinase" evidence="5">
    <location>
        <begin position="290"/>
        <end position="465"/>
    </location>
</feature>
<reference evidence="6" key="1">
    <citation type="submission" date="2020-01" db="EMBL/GenBank/DDBJ databases">
        <authorList>
            <person name="Seo Y.L."/>
        </authorList>
    </citation>
    <scope>NUCLEOTIDE SEQUENCE</scope>
    <source>
        <strain evidence="6">R11</strain>
    </source>
</reference>
<dbReference type="PANTHER" id="PTHR43065">
    <property type="entry name" value="SENSOR HISTIDINE KINASE"/>
    <property type="match status" value="1"/>
</dbReference>
<evidence type="ECO:0000256" key="3">
    <source>
        <dbReference type="ARBA" id="ARBA00022553"/>
    </source>
</evidence>
<dbReference type="SUPFAM" id="SSF51206">
    <property type="entry name" value="cAMP-binding domain-like"/>
    <property type="match status" value="1"/>
</dbReference>
<accession>A0A965ZI47</accession>
<evidence type="ECO:0000259" key="4">
    <source>
        <dbReference type="PROSITE" id="PS50042"/>
    </source>
</evidence>
<gene>
    <name evidence="6" type="ORF">GSY63_19225</name>
</gene>
<evidence type="ECO:0000256" key="2">
    <source>
        <dbReference type="ARBA" id="ARBA00012438"/>
    </source>
</evidence>
<dbReference type="AlphaFoldDB" id="A0A965ZI47"/>
<dbReference type="InterPro" id="IPR003661">
    <property type="entry name" value="HisK_dim/P_dom"/>
</dbReference>
<reference evidence="6" key="2">
    <citation type="submission" date="2020-10" db="EMBL/GenBank/DDBJ databases">
        <title>Mucilaginibacter sp. nov., isolated from soil.</title>
        <authorList>
            <person name="Jeon C.O."/>
        </authorList>
    </citation>
    <scope>NUCLEOTIDE SEQUENCE</scope>
    <source>
        <strain evidence="6">R11</strain>
    </source>
</reference>
<dbReference type="Proteomes" id="UP000638732">
    <property type="component" value="Unassembled WGS sequence"/>
</dbReference>
<dbReference type="InterPro" id="IPR000595">
    <property type="entry name" value="cNMP-bd_dom"/>
</dbReference>
<dbReference type="CDD" id="cd00038">
    <property type="entry name" value="CAP_ED"/>
    <property type="match status" value="1"/>
</dbReference>
<dbReference type="InterPro" id="IPR003594">
    <property type="entry name" value="HATPase_dom"/>
</dbReference>
<sequence length="466" mass="51988">MQQCTVELLKSFEPLSEVPDDQLQWLLDNGECREFAVGETIFEIGDTFTATSFLLEGKFSVYIQQGNQINEIGISEPGTISGYLPYSRGKVSIVRVICIQEALVMSVPIENIQKATKMYFELTEALVHTMITRVRFATTRQQQYEKMFALGKLSAGLAHELNNPAAAIGRNASSLAELLNNIPKIFKQTAGLKLDHGQMELFQERLHEIIDRPDKPELSMLEKSAKEDEFTDWLMDQGINDYAFAEVLVYDGFTIEDLESLAAIPPEHALIPVFKWLSYHLTTSRIVKEIEEASSRISELVGAVKNFSHMDRGGDKQYINIHTGLESTLTMLNYKIKKANVEIVADFAHDLPLAKALAGELNQVWTNIIDNAIDAMAVNGKGILTINTKKERNNVVVTITDNGPGIPEEISSMIFDPFFTTKDIGEGTGLGLDVVMRIIEQHHGSVKLKSEPGKTSFFVCIPIDEK</sequence>